<proteinExistence type="predicted"/>
<dbReference type="Proteomes" id="UP000823388">
    <property type="component" value="Chromosome 4N"/>
</dbReference>
<keyword evidence="1" id="KW-0812">Transmembrane</keyword>
<evidence type="ECO:0000313" key="2">
    <source>
        <dbReference type="EMBL" id="KAG2607912.1"/>
    </source>
</evidence>
<dbReference type="EMBL" id="CM029044">
    <property type="protein sequence ID" value="KAG2607912.1"/>
    <property type="molecule type" value="Genomic_DNA"/>
</dbReference>
<name>A0A8T0T855_PANVG</name>
<protein>
    <submittedName>
        <fullName evidence="2">Uncharacterized protein</fullName>
    </submittedName>
</protein>
<reference evidence="2" key="1">
    <citation type="submission" date="2020-05" db="EMBL/GenBank/DDBJ databases">
        <title>WGS assembly of Panicum virgatum.</title>
        <authorList>
            <person name="Lovell J.T."/>
            <person name="Jenkins J."/>
            <person name="Shu S."/>
            <person name="Juenger T.E."/>
            <person name="Schmutz J."/>
        </authorList>
    </citation>
    <scope>NUCLEOTIDE SEQUENCE</scope>
    <source>
        <strain evidence="2">AP13</strain>
    </source>
</reference>
<comment type="caution">
    <text evidence="2">The sequence shown here is derived from an EMBL/GenBank/DDBJ whole genome shotgun (WGS) entry which is preliminary data.</text>
</comment>
<keyword evidence="1" id="KW-0472">Membrane</keyword>
<dbReference type="AlphaFoldDB" id="A0A8T0T855"/>
<accession>A0A8T0T855</accession>
<evidence type="ECO:0000313" key="3">
    <source>
        <dbReference type="Proteomes" id="UP000823388"/>
    </source>
</evidence>
<organism evidence="2 3">
    <name type="scientific">Panicum virgatum</name>
    <name type="common">Blackwell switchgrass</name>
    <dbReference type="NCBI Taxonomy" id="38727"/>
    <lineage>
        <taxon>Eukaryota</taxon>
        <taxon>Viridiplantae</taxon>
        <taxon>Streptophyta</taxon>
        <taxon>Embryophyta</taxon>
        <taxon>Tracheophyta</taxon>
        <taxon>Spermatophyta</taxon>
        <taxon>Magnoliopsida</taxon>
        <taxon>Liliopsida</taxon>
        <taxon>Poales</taxon>
        <taxon>Poaceae</taxon>
        <taxon>PACMAD clade</taxon>
        <taxon>Panicoideae</taxon>
        <taxon>Panicodae</taxon>
        <taxon>Paniceae</taxon>
        <taxon>Panicinae</taxon>
        <taxon>Panicum</taxon>
        <taxon>Panicum sect. Hiantes</taxon>
    </lineage>
</organism>
<feature type="transmembrane region" description="Helical" evidence="1">
    <location>
        <begin position="69"/>
        <end position="86"/>
    </location>
</feature>
<keyword evidence="1" id="KW-1133">Transmembrane helix</keyword>
<gene>
    <name evidence="2" type="ORF">PVAP13_4NG234600</name>
</gene>
<sequence length="119" mass="13589">MMRAAFQSCHCRRVIIIRMGPNMQAYRMEWKRPAGRFAAALASLHLRLRQVEGGATAGKMNPVQKKWLAYWLLVLAASVIFLDNHIDAASKDQLFPPELPMFVVFLCAICLILRAMMQR</sequence>
<evidence type="ECO:0000256" key="1">
    <source>
        <dbReference type="SAM" id="Phobius"/>
    </source>
</evidence>
<feature type="transmembrane region" description="Helical" evidence="1">
    <location>
        <begin position="98"/>
        <end position="117"/>
    </location>
</feature>
<keyword evidence="3" id="KW-1185">Reference proteome</keyword>